<evidence type="ECO:0000256" key="8">
    <source>
        <dbReference type="ARBA" id="ARBA00040444"/>
    </source>
</evidence>
<evidence type="ECO:0000259" key="10">
    <source>
        <dbReference type="PROSITE" id="PS52045"/>
    </source>
</evidence>
<dbReference type="PROSITE" id="PS52045">
    <property type="entry name" value="NEPROSIN_PEP_CD"/>
    <property type="match status" value="1"/>
</dbReference>
<organism evidence="11">
    <name type="scientific">Arabidopsis thaliana</name>
    <name type="common">Mouse-ear cress</name>
    <dbReference type="NCBI Taxonomy" id="3702"/>
    <lineage>
        <taxon>Eukaryota</taxon>
        <taxon>Viridiplantae</taxon>
        <taxon>Streptophyta</taxon>
        <taxon>Embryophyta</taxon>
        <taxon>Tracheophyta</taxon>
        <taxon>Spermatophyta</taxon>
        <taxon>Magnoliopsida</taxon>
        <taxon>eudicotyledons</taxon>
        <taxon>Gunneridae</taxon>
        <taxon>Pentapetalae</taxon>
        <taxon>rosids</taxon>
        <taxon>malvids</taxon>
        <taxon>Brassicales</taxon>
        <taxon>Brassicaceae</taxon>
        <taxon>Camelineae</taxon>
        <taxon>Arabidopsis</taxon>
    </lineage>
</organism>
<dbReference type="EMBL" id="AC022287">
    <property type="protein sequence ID" value="AAF63780.1"/>
    <property type="molecule type" value="Genomic_DNA"/>
</dbReference>
<dbReference type="GO" id="GO:0005634">
    <property type="term" value="C:nucleus"/>
    <property type="evidence" value="ECO:0007669"/>
    <property type="project" value="UniProtKB-SubCell"/>
</dbReference>
<keyword evidence="6" id="KW-0653">Protein transport</keyword>
<evidence type="ECO:0000256" key="4">
    <source>
        <dbReference type="ARBA" id="ARBA00022448"/>
    </source>
</evidence>
<dbReference type="SUPFAM" id="SSF48371">
    <property type="entry name" value="ARM repeat"/>
    <property type="match status" value="1"/>
</dbReference>
<keyword evidence="4" id="KW-0813">Transport</keyword>
<dbReference type="PANTHER" id="PTHR12596">
    <property type="entry name" value="EXPORTIN 4,7-RELATED"/>
    <property type="match status" value="1"/>
</dbReference>
<sequence>MALRCPNPVDLTHLLVRYRSTVEVLPCELDLNNVEAIKRLNSNGIALEEGIPPFRFLKYIVLRDEVWFNHSKLVEDKGARKLISTWIRRSHREENTNFHAMGILETSASIEKGMIWKGVYPQKCSHALNAHFVRVGCSWKYDLENGAGTSPKVVNIKRYFLLLGDRHNSIAFVSTAITRMNRRKIRNASDFFYLESDETVDFSGCRNQRFEEKMLGFSNGSGGGGVGAEDLAQLQSTMRAIELACSYIQINSNPVAAEATILSLHQSPQPYKACRYILENSQVANARFQAAAAIRESAIREWSFLATDDKGGLISFCLGYVMQHANSSEGYVLSKVSSVAAQLMKRGWLEFTPAQKEVFFYQVSEFSPSTSSAMGLPREFHENCRKSLEQNFLKSFYQWAQDAALSVTSKIIESHSSVPEVKPGASWCDVLLSSSHVGWLINFYSSVRQKFDLEGYWLDCPVAVSARKLIVQLCSLAGEIFPSNNVQMRDQHLLLLLTGVLPWIDPPDVISKEIEEGRSGSEMIDGCRALLSIGTVTTPVVFDQLLRSLRPFGTLTLLSMLMGEVVKVLMANSTDEETWSYEARDILLDTWTTLLTSMDGSGGNAWLPPEGIHAAASLFSLIVESELKVASASATTEDDADCLASVSAMDERLGSYALIARAAVDATIPFLAKLFSDHVARLHQGRGTVDPTETLEEVYSLLLIIGHVLADEGEGETALVPDALQSHFVDVVEANNHPVVVLSSSIIKFAEQCLDAEMRSSIFSPRLMEAVIWFLARWSFTYLLLVEECNLGSNKLQSLPSRACLFTYFNEHNQGKFVLDIIVRISLTSLTSYPGEKDLQRSLAQTLVLSAYGMRSSDASNQYVKDLMAHMTSSLVDLSNSSDLKNLAQQPDIIMLVSCVLERLRGAASATEPRTQRAIYEMGLSVMNPVLRLLEVYKHEVDFSSDSIETQSTNISQVVYFGLHIITPLITLELLKYPKLCFDDVDIVTMCLRALKALASYHYKEKNAGNSGLGSHAAGHTDPNGVFHEGILSRFLRTLLHFLLFEDYSTDLVSTAADALFPLILCEPNLYQGLGNELIEKQANPNFKTRLANALQVLTTSNQLSSSLDRLNYQRFRKNLNNFLVEVLGYWPTEIFTCLNNYAEEVKWGGEIVNANLSGRHTTTQMGSGYLSNSAKTAYMRDLEIVVNNRDFQPIDDFIVGATNTAYYDAKKSSNTSFSYRGPMHAGAVHIILDSTIFFFCISLFLFF</sequence>
<dbReference type="ExpressionAtlas" id="Q9M838">
    <property type="expression patterns" value="baseline and differential"/>
</dbReference>
<proteinExistence type="inferred from homology"/>
<dbReference type="ProMEX" id="Q9M838"/>
<dbReference type="InterPro" id="IPR016024">
    <property type="entry name" value="ARM-type_fold"/>
</dbReference>
<comment type="similarity">
    <text evidence="3">Belongs to the exportin family.</text>
</comment>
<evidence type="ECO:0000256" key="7">
    <source>
        <dbReference type="ARBA" id="ARBA00023242"/>
    </source>
</evidence>
<dbReference type="GO" id="GO:0005737">
    <property type="term" value="C:cytoplasm"/>
    <property type="evidence" value="ECO:0007669"/>
    <property type="project" value="UniProtKB-SubCell"/>
</dbReference>
<evidence type="ECO:0000256" key="2">
    <source>
        <dbReference type="ARBA" id="ARBA00004496"/>
    </source>
</evidence>
<dbReference type="InterPro" id="IPR044189">
    <property type="entry name" value="XPO4/7-like"/>
</dbReference>
<dbReference type="GO" id="GO:0015031">
    <property type="term" value="P:protein transport"/>
    <property type="evidence" value="ECO:0007669"/>
    <property type="project" value="UniProtKB-KW"/>
</dbReference>
<dbReference type="PANTHER" id="PTHR12596:SF1">
    <property type="entry name" value="EXPORTIN-4"/>
    <property type="match status" value="1"/>
</dbReference>
<evidence type="ECO:0000256" key="3">
    <source>
        <dbReference type="ARBA" id="ARBA00009466"/>
    </source>
</evidence>
<evidence type="ECO:0000256" key="9">
    <source>
        <dbReference type="SAM" id="Phobius"/>
    </source>
</evidence>
<dbReference type="Gene3D" id="1.25.10.10">
    <property type="entry name" value="Leucine-rich Repeat Variant"/>
    <property type="match status" value="2"/>
</dbReference>
<name>Q9M838_ARATH</name>
<evidence type="ECO:0000256" key="6">
    <source>
        <dbReference type="ARBA" id="ARBA00022927"/>
    </source>
</evidence>
<keyword evidence="9" id="KW-1133">Transmembrane helix</keyword>
<keyword evidence="5" id="KW-0963">Cytoplasm</keyword>
<gene>
    <name evidence="11" type="primary">T27C4.14</name>
</gene>
<keyword evidence="9" id="KW-0472">Membrane</keyword>
<protein>
    <recommendedName>
        <fullName evidence="8">Exportin-4</fullName>
    </recommendedName>
</protein>
<accession>Q9M838</accession>
<keyword evidence="7" id="KW-0539">Nucleus</keyword>
<evidence type="ECO:0000256" key="5">
    <source>
        <dbReference type="ARBA" id="ARBA00022490"/>
    </source>
</evidence>
<dbReference type="AlphaFoldDB" id="Q9M838"/>
<evidence type="ECO:0000313" key="11">
    <source>
        <dbReference type="EMBL" id="AAF63780.1"/>
    </source>
</evidence>
<dbReference type="GO" id="GO:0005049">
    <property type="term" value="F:nuclear export signal receptor activity"/>
    <property type="evidence" value="ECO:0007669"/>
    <property type="project" value="InterPro"/>
</dbReference>
<comment type="subcellular location">
    <subcellularLocation>
        <location evidence="2">Cytoplasm</location>
    </subcellularLocation>
    <subcellularLocation>
        <location evidence="1">Nucleus</location>
    </subcellularLocation>
</comment>
<keyword evidence="9" id="KW-0812">Transmembrane</keyword>
<feature type="domain" description="Neprosin PEP catalytic" evidence="10">
    <location>
        <begin position="997"/>
        <end position="1227"/>
    </location>
</feature>
<dbReference type="InterPro" id="IPR011989">
    <property type="entry name" value="ARM-like"/>
</dbReference>
<evidence type="ECO:0000256" key="1">
    <source>
        <dbReference type="ARBA" id="ARBA00004123"/>
    </source>
</evidence>
<feature type="transmembrane region" description="Helical" evidence="9">
    <location>
        <begin position="1227"/>
        <end position="1247"/>
    </location>
</feature>
<dbReference type="Pfam" id="PF03080">
    <property type="entry name" value="Neprosin"/>
    <property type="match status" value="1"/>
</dbReference>
<dbReference type="InterPro" id="IPR004314">
    <property type="entry name" value="Neprosin"/>
</dbReference>
<reference key="1">
    <citation type="journal article" date="2000" name="Nature">
        <title>Sequence and analysis of chromosome 3 of the plant Arabidopsis thaliana.</title>
        <authorList>
            <consortium name="European Union Chromosome 3 Arabidopsis Sequencing Consortium"/>
            <consortium name="Institute for Genomic Research"/>
            <consortium name="Kazusa DNA Research Institute"/>
            <person name="Salanoubat M."/>
            <person name="Lemcke K."/>
            <person name="Rieger M."/>
            <person name="Ansorge W."/>
            <person name="Unseld M."/>
            <person name="Fartmann B."/>
            <person name="Valle G."/>
            <person name="Blocker H."/>
            <person name="Perez-Alonso M."/>
            <person name="Obermaier B."/>
            <person name="Delseny M."/>
            <person name="Boutry M."/>
            <person name="Grivell L.A."/>
            <person name="Mache R."/>
            <person name="Puigdomenech P."/>
            <person name="De Simone V."/>
            <person name="Choisne N."/>
            <person name="Artiguenave F."/>
            <person name="Robert C."/>
            <person name="Brottier P."/>
            <person name="Wincker P."/>
            <person name="Cattolico L."/>
            <person name="Weissenbach J."/>
            <person name="Saurin W."/>
            <person name="Quetier F."/>
            <person name="Schafer M."/>
            <person name="Muller-Auer S."/>
            <person name="Gabel C."/>
            <person name="Fuchs M."/>
            <person name="Benes V."/>
            <person name="Wurmbach E."/>
            <person name="Drzonek H."/>
            <person name="Erfle H."/>
            <person name="Jordan N."/>
            <person name="Bangert S."/>
            <person name="Wiedelmann R."/>
            <person name="Kranz H."/>
            <person name="Voss H."/>
            <person name="Holland R."/>
            <person name="Brandt P."/>
            <person name="Nyakatura G."/>
            <person name="Vezzi A."/>
            <person name="D'Angelo M."/>
            <person name="Pallavicini A."/>
            <person name="Toppo S."/>
            <person name="Simionati B."/>
            <person name="Conrad A."/>
            <person name="Hornischer K."/>
            <person name="Kauer G."/>
            <person name="Lohnert T.H."/>
            <person name="Nordsiek G."/>
            <person name="Reichelt J."/>
            <person name="Scharfe M."/>
            <person name="Schon O."/>
            <person name="Bargues M."/>
            <person name="Terol J."/>
            <person name="Climent J."/>
            <person name="Navarro P."/>
            <person name="Collado C."/>
            <person name="Perez-Perez A."/>
            <person name="Ottenwalder B."/>
            <person name="Duchemin D."/>
            <person name="Cooke R."/>
            <person name="Laudie M."/>
            <person name="Berger-Llauro C."/>
            <person name="Purnelle B."/>
            <person name="Masuy D."/>
            <person name="de Haan M."/>
            <person name="Maarse A.C."/>
            <person name="Alcaraz J.P."/>
            <person name="Cottet A."/>
            <person name="Casacuberta E."/>
            <person name="Monfort A."/>
            <person name="Argiriou A."/>
            <person name="flores M."/>
            <person name="Liguori R."/>
            <person name="Vitale D."/>
            <person name="Mannhaupt G."/>
            <person name="Haase D."/>
            <person name="Schoof H."/>
            <person name="Rudd S."/>
            <person name="Zaccaria P."/>
            <person name="Mewes H.W."/>
            <person name="Mayer K.F."/>
            <person name="Kaul S."/>
            <person name="Town C.D."/>
            <person name="Koo H.L."/>
            <person name="Tallon L.J."/>
            <person name="Jenkins J."/>
            <person name="Rooney T."/>
            <person name="Rizzo M."/>
            <person name="Walts A."/>
            <person name="Utterback T."/>
            <person name="Fujii C.Y."/>
            <person name="Shea T.P."/>
            <person name="Creasy T.H."/>
            <person name="Haas B."/>
            <person name="Maiti R."/>
            <person name="Wu D."/>
            <person name="Peterson J."/>
            <person name="Van Aken S."/>
            <person name="Pai G."/>
            <person name="Militscher J."/>
            <person name="Sellers P."/>
            <person name="Gill J.E."/>
            <person name="Feldblyum T.V."/>
            <person name="Preuss D."/>
            <person name="Lin X."/>
            <person name="Nierman W.C."/>
            <person name="Salzberg S.L."/>
            <person name="White O."/>
            <person name="Venter J.C."/>
            <person name="Fraser C.M."/>
            <person name="Kaneko T."/>
            <person name="Nakamura Y."/>
            <person name="Sato S."/>
            <person name="Kato T."/>
            <person name="Asamizu E."/>
            <person name="Sasamoto S."/>
            <person name="Kimura T."/>
            <person name="Idesawa K."/>
            <person name="Kawashima K."/>
            <person name="Kishida Y."/>
            <person name="Kiyokawa C."/>
            <person name="Kohara M."/>
            <person name="Matsumoto M."/>
            <person name="Matsuno A."/>
            <person name="Muraki A."/>
            <person name="Nakayama S."/>
            <person name="Nakazaki N."/>
            <person name="Shinpo S."/>
            <person name="Takeuchi C."/>
            <person name="Wada T."/>
            <person name="Watanabe A."/>
            <person name="Yamada M."/>
            <person name="Yasuda M."/>
            <person name="Tabata S."/>
        </authorList>
    </citation>
    <scope>NUCLEOTIDE SEQUENCE [LARGE SCALE GENOMIC DNA]</scope>
    <source>
        <strain>cv. Columbia</strain>
    </source>
</reference>
<reference evidence="11" key="2">
    <citation type="submission" date="2001-01" db="EMBL/GenBank/DDBJ databases">
        <title>Arabidopsis thaliana chromosome III BAC T27C4 genomic sequence.</title>
        <authorList>
            <person name="Lin X."/>
            <person name="Kaul S."/>
            <person name="Town C.D."/>
            <person name="Benito M.-I."/>
            <person name="Creasy T.H."/>
            <person name="Haas B."/>
            <person name="Wu D."/>
            <person name="Maiti R."/>
            <person name="Ronning C.M."/>
            <person name="Koo H."/>
            <person name="Fujii C.Y."/>
            <person name="Utterback T.R."/>
            <person name="Barnstead M.E."/>
            <person name="Bowman C.L."/>
            <person name="White O."/>
            <person name="Nierman W.C."/>
            <person name="Fraser C.M."/>
        </authorList>
    </citation>
    <scope>NUCLEOTIDE SEQUENCE</scope>
</reference>